<feature type="domain" description="Restriction endonuclease type IV Mrr" evidence="2">
    <location>
        <begin position="6"/>
        <end position="115"/>
    </location>
</feature>
<dbReference type="InterPro" id="IPR011335">
    <property type="entry name" value="Restrct_endonuc-II-like"/>
</dbReference>
<name>A0A328PGX0_9EURY</name>
<reference evidence="3 4" key="1">
    <citation type="submission" date="2018-06" db="EMBL/GenBank/DDBJ databases">
        <title>Draft genome sequence of hyperthermophilic methanogen Methanothermobacter tenebrarum sp. MCM-B 1447.</title>
        <authorList>
            <person name="Pore S.D."/>
            <person name="Dagar S."/>
            <person name="Dhakephalkar P.K."/>
        </authorList>
    </citation>
    <scope>NUCLEOTIDE SEQUENCE [LARGE SCALE GENOMIC DNA]</scope>
    <source>
        <strain evidence="3 4">MCM B 1447</strain>
    </source>
</reference>
<keyword evidence="1" id="KW-0472">Membrane</keyword>
<dbReference type="GO" id="GO:0009307">
    <property type="term" value="P:DNA restriction-modification system"/>
    <property type="evidence" value="ECO:0007669"/>
    <property type="project" value="InterPro"/>
</dbReference>
<dbReference type="OrthoDB" id="82545at2157"/>
<keyword evidence="1" id="KW-1133">Transmembrane helix</keyword>
<sequence>MGDLKKEKLVNFMSKIMEESGFKVYKDFRTSNYLVDIYGILPTAIGDISVVVACKNYDEKWKVGLDVLKEMEMVAKNLKASKIVIVTTSDYTKQAINYAARKNIKLINRQGIISLAENFSKRLQAPEEEFQDEIESYTPKESNFSNSRKLLSRREPETPILNKFRGLFQNLIFLVLLVVGLSVGLTKLIETFIQLDGRILGILKIFFSFILSYGVTPLGEKEKVLILLRGTVVFFISLLILIIIILI</sequence>
<evidence type="ECO:0000313" key="3">
    <source>
        <dbReference type="EMBL" id="RAO78896.1"/>
    </source>
</evidence>
<feature type="transmembrane region" description="Helical" evidence="1">
    <location>
        <begin position="226"/>
        <end position="246"/>
    </location>
</feature>
<organism evidence="3 4">
    <name type="scientific">Methanothermobacter tenebrarum</name>
    <dbReference type="NCBI Taxonomy" id="680118"/>
    <lineage>
        <taxon>Archaea</taxon>
        <taxon>Methanobacteriati</taxon>
        <taxon>Methanobacteriota</taxon>
        <taxon>Methanomada group</taxon>
        <taxon>Methanobacteria</taxon>
        <taxon>Methanobacteriales</taxon>
        <taxon>Methanobacteriaceae</taxon>
        <taxon>Methanothermobacter</taxon>
    </lineage>
</organism>
<keyword evidence="3" id="KW-0378">Hydrolase</keyword>
<feature type="transmembrane region" description="Helical" evidence="1">
    <location>
        <begin position="171"/>
        <end position="193"/>
    </location>
</feature>
<comment type="caution">
    <text evidence="3">The sequence shown here is derived from an EMBL/GenBank/DDBJ whole genome shotgun (WGS) entry which is preliminary data.</text>
</comment>
<dbReference type="RefSeq" id="WP_112094084.1">
    <property type="nucleotide sequence ID" value="NZ_QLOE01000006.1"/>
</dbReference>
<evidence type="ECO:0000313" key="4">
    <source>
        <dbReference type="Proteomes" id="UP000249782"/>
    </source>
</evidence>
<protein>
    <submittedName>
        <fullName evidence="3">Restriction endonuclease</fullName>
    </submittedName>
</protein>
<feature type="transmembrane region" description="Helical" evidence="1">
    <location>
        <begin position="199"/>
        <end position="219"/>
    </location>
</feature>
<dbReference type="GO" id="GO:0003677">
    <property type="term" value="F:DNA binding"/>
    <property type="evidence" value="ECO:0007669"/>
    <property type="project" value="InterPro"/>
</dbReference>
<keyword evidence="4" id="KW-1185">Reference proteome</keyword>
<dbReference type="EMBL" id="QLOE01000006">
    <property type="protein sequence ID" value="RAO78896.1"/>
    <property type="molecule type" value="Genomic_DNA"/>
</dbReference>
<dbReference type="Proteomes" id="UP000249782">
    <property type="component" value="Unassembled WGS sequence"/>
</dbReference>
<evidence type="ECO:0000259" key="2">
    <source>
        <dbReference type="Pfam" id="PF04471"/>
    </source>
</evidence>
<proteinExistence type="predicted"/>
<accession>A0A328PGX0</accession>
<dbReference type="AlphaFoldDB" id="A0A328PGX0"/>
<gene>
    <name evidence="3" type="ORF">DPC56_05565</name>
</gene>
<dbReference type="Pfam" id="PF04471">
    <property type="entry name" value="Mrr_cat"/>
    <property type="match status" value="1"/>
</dbReference>
<evidence type="ECO:0000256" key="1">
    <source>
        <dbReference type="SAM" id="Phobius"/>
    </source>
</evidence>
<dbReference type="InterPro" id="IPR007560">
    <property type="entry name" value="Restrct_endonuc_IV_Mrr"/>
</dbReference>
<dbReference type="Gene3D" id="3.40.1350.10">
    <property type="match status" value="1"/>
</dbReference>
<dbReference type="InterPro" id="IPR011856">
    <property type="entry name" value="tRNA_endonuc-like_dom_sf"/>
</dbReference>
<keyword evidence="3" id="KW-0255">Endonuclease</keyword>
<dbReference type="GO" id="GO:0004519">
    <property type="term" value="F:endonuclease activity"/>
    <property type="evidence" value="ECO:0007669"/>
    <property type="project" value="UniProtKB-KW"/>
</dbReference>
<dbReference type="SUPFAM" id="SSF52980">
    <property type="entry name" value="Restriction endonuclease-like"/>
    <property type="match status" value="1"/>
</dbReference>
<keyword evidence="1" id="KW-0812">Transmembrane</keyword>
<keyword evidence="3" id="KW-0540">Nuclease</keyword>